<reference evidence="5 6" key="1">
    <citation type="submission" date="2018-06" db="EMBL/GenBank/DDBJ databases">
        <title>Genomic Encyclopedia of Type Strains, Phase III (KMG-III): the genomes of soil and plant-associated and newly described type strains.</title>
        <authorList>
            <person name="Whitman W."/>
        </authorList>
    </citation>
    <scope>NUCLEOTIDE SEQUENCE [LARGE SCALE GENOMIC DNA]</scope>
    <source>
        <strain evidence="5 6">CECT 7377</strain>
    </source>
</reference>
<keyword evidence="4" id="KW-0560">Oxidoreductase</keyword>
<dbReference type="Proteomes" id="UP000252792">
    <property type="component" value="Unassembled WGS sequence"/>
</dbReference>
<keyword evidence="2" id="KW-0058">Aromatic hydrocarbons catabolism</keyword>
<dbReference type="EMBL" id="QNSE01000004">
    <property type="protein sequence ID" value="RBP84323.1"/>
    <property type="molecule type" value="Genomic_DNA"/>
</dbReference>
<sequence length="157" mass="18304">MKTENYLRLTQFYQNYATVVDQANWSAWLDMFTDDCIYKVQARENYDRNLPMAALSLTSKGMLQDRIYGITETIFHDPYHQLHMVSSPLILSESDTGIIESQANYTVLRTKNDGIAEVFNVGRYLDRIRITQDSIKLESRLCIFDNEMILNSLIYPI</sequence>
<dbReference type="Pfam" id="PF00866">
    <property type="entry name" value="Ring_hydroxyl_B"/>
    <property type="match status" value="1"/>
</dbReference>
<comment type="similarity">
    <text evidence="1">Belongs to the bacterial ring-hydroxylating dioxygenase beta subunit family.</text>
</comment>
<dbReference type="OrthoDB" id="2674149at2"/>
<dbReference type="GO" id="GO:0019380">
    <property type="term" value="P:3-phenylpropionate catabolic process"/>
    <property type="evidence" value="ECO:0007669"/>
    <property type="project" value="TreeGrafter"/>
</dbReference>
<dbReference type="CDD" id="cd00667">
    <property type="entry name" value="ring_hydroxylating_dioxygenases_beta"/>
    <property type="match status" value="1"/>
</dbReference>
<dbReference type="GO" id="GO:0051213">
    <property type="term" value="F:dioxygenase activity"/>
    <property type="evidence" value="ECO:0007669"/>
    <property type="project" value="UniProtKB-KW"/>
</dbReference>
<dbReference type="InterPro" id="IPR032710">
    <property type="entry name" value="NTF2-like_dom_sf"/>
</dbReference>
<dbReference type="SUPFAM" id="SSF54427">
    <property type="entry name" value="NTF2-like"/>
    <property type="match status" value="1"/>
</dbReference>
<organism evidence="5 6">
    <name type="scientific">Marinomonas rhizomae</name>
    <dbReference type="NCBI Taxonomy" id="491948"/>
    <lineage>
        <taxon>Bacteria</taxon>
        <taxon>Pseudomonadati</taxon>
        <taxon>Pseudomonadota</taxon>
        <taxon>Gammaproteobacteria</taxon>
        <taxon>Oceanospirillales</taxon>
        <taxon>Oceanospirillaceae</taxon>
        <taxon>Marinomonas</taxon>
    </lineage>
</organism>
<evidence type="ECO:0000256" key="1">
    <source>
        <dbReference type="ARBA" id="ARBA00009570"/>
    </source>
</evidence>
<comment type="caution">
    <text evidence="5">The sequence shown here is derived from an EMBL/GenBank/DDBJ whole genome shotgun (WGS) entry which is preliminary data.</text>
</comment>
<gene>
    <name evidence="5" type="ORF">DFP80_104226</name>
</gene>
<evidence type="ECO:0000256" key="2">
    <source>
        <dbReference type="ARBA" id="ARBA00022797"/>
    </source>
</evidence>
<dbReference type="PANTHER" id="PTHR41534:SF1">
    <property type="entry name" value="BLR3401 PROTEIN"/>
    <property type="match status" value="1"/>
</dbReference>
<evidence type="ECO:0000256" key="3">
    <source>
        <dbReference type="ARBA" id="ARBA00022964"/>
    </source>
</evidence>
<name>A0A366JBH6_9GAMM</name>
<dbReference type="PANTHER" id="PTHR41534">
    <property type="entry name" value="BLR3401 PROTEIN"/>
    <property type="match status" value="1"/>
</dbReference>
<proteinExistence type="inferred from homology"/>
<evidence type="ECO:0000256" key="4">
    <source>
        <dbReference type="ARBA" id="ARBA00023002"/>
    </source>
</evidence>
<accession>A0A366JBH6</accession>
<evidence type="ECO:0000313" key="6">
    <source>
        <dbReference type="Proteomes" id="UP000252792"/>
    </source>
</evidence>
<dbReference type="InterPro" id="IPR000391">
    <property type="entry name" value="Rng_hydr_dOase-bsu"/>
</dbReference>
<dbReference type="AlphaFoldDB" id="A0A366JBH6"/>
<keyword evidence="6" id="KW-1185">Reference proteome</keyword>
<evidence type="ECO:0000313" key="5">
    <source>
        <dbReference type="EMBL" id="RBP84323.1"/>
    </source>
</evidence>
<protein>
    <submittedName>
        <fullName evidence="5">Salicylate 5-hydroxylase small subunit</fullName>
    </submittedName>
</protein>
<keyword evidence="3" id="KW-0223">Dioxygenase</keyword>
<dbReference type="Gene3D" id="3.10.450.50">
    <property type="match status" value="1"/>
</dbReference>
<dbReference type="RefSeq" id="WP_113916053.1">
    <property type="nucleotide sequence ID" value="NZ_QNSE01000004.1"/>
</dbReference>